<keyword evidence="6 14" id="KW-0808">Transferase</keyword>
<accession>A0ABT4FH02</accession>
<reference evidence="17 18" key="1">
    <citation type="submission" date="2022-05" db="EMBL/GenBank/DDBJ databases">
        <title>Genome Sequencing of Bee-Associated Microbes.</title>
        <authorList>
            <person name="Dunlap C."/>
        </authorList>
    </citation>
    <scope>NUCLEOTIDE SEQUENCE [LARGE SCALE GENOMIC DNA]</scope>
    <source>
        <strain evidence="17 18">NRRL B-23120</strain>
    </source>
</reference>
<evidence type="ECO:0000256" key="13">
    <source>
        <dbReference type="ARBA" id="ARBA00047659"/>
    </source>
</evidence>
<dbReference type="NCBIfam" id="NF005589">
    <property type="entry name" value="PRK07314.1"/>
    <property type="match status" value="1"/>
</dbReference>
<evidence type="ECO:0000256" key="2">
    <source>
        <dbReference type="ARBA" id="ARBA00008467"/>
    </source>
</evidence>
<dbReference type="NCBIfam" id="NF004970">
    <property type="entry name" value="PRK06333.1"/>
    <property type="match status" value="1"/>
</dbReference>
<keyword evidence="9 14" id="KW-0275">Fatty acid biosynthesis</keyword>
<evidence type="ECO:0000256" key="1">
    <source>
        <dbReference type="ARBA" id="ARBA00005194"/>
    </source>
</evidence>
<dbReference type="PROSITE" id="PS00606">
    <property type="entry name" value="KS3_1"/>
    <property type="match status" value="1"/>
</dbReference>
<comment type="pathway">
    <text evidence="1 14">Lipid metabolism; fatty acid biosynthesis.</text>
</comment>
<dbReference type="EMBL" id="JAMDMJ010000025">
    <property type="protein sequence ID" value="MCY9597790.1"/>
    <property type="molecule type" value="Genomic_DNA"/>
</dbReference>
<comment type="caution">
    <text evidence="17">The sequence shown here is derived from an EMBL/GenBank/DDBJ whole genome shotgun (WGS) entry which is preliminary data.</text>
</comment>
<dbReference type="SUPFAM" id="SSF53901">
    <property type="entry name" value="Thiolase-like"/>
    <property type="match status" value="2"/>
</dbReference>
<evidence type="ECO:0000256" key="5">
    <source>
        <dbReference type="ARBA" id="ARBA00022516"/>
    </source>
</evidence>
<dbReference type="GeneID" id="95377446"/>
<dbReference type="Pfam" id="PF00109">
    <property type="entry name" value="ketoacyl-synt"/>
    <property type="match status" value="1"/>
</dbReference>
<protein>
    <recommendedName>
        <fullName evidence="4 14">3-oxoacyl-[acyl-carrier-protein] synthase 2</fullName>
        <ecNumber evidence="3 14">2.3.1.179</ecNumber>
    </recommendedName>
</protein>
<dbReference type="Pfam" id="PF02801">
    <property type="entry name" value="Ketoacyl-synt_C"/>
    <property type="match status" value="1"/>
</dbReference>
<dbReference type="Gene3D" id="3.40.47.10">
    <property type="match status" value="1"/>
</dbReference>
<dbReference type="PIRSF" id="PIRSF000447">
    <property type="entry name" value="KAS_II"/>
    <property type="match status" value="1"/>
</dbReference>
<evidence type="ECO:0000313" key="17">
    <source>
        <dbReference type="EMBL" id="MCY9597790.1"/>
    </source>
</evidence>
<proteinExistence type="inferred from homology"/>
<dbReference type="InterPro" id="IPR014031">
    <property type="entry name" value="Ketoacyl_synth_C"/>
</dbReference>
<dbReference type="GO" id="GO:0004315">
    <property type="term" value="F:3-oxoacyl-[acyl-carrier-protein] synthase activity"/>
    <property type="evidence" value="ECO:0007669"/>
    <property type="project" value="UniProtKB-EC"/>
</dbReference>
<evidence type="ECO:0000256" key="4">
    <source>
        <dbReference type="ARBA" id="ARBA00014657"/>
    </source>
</evidence>
<dbReference type="PANTHER" id="PTHR11712">
    <property type="entry name" value="POLYKETIDE SYNTHASE-RELATED"/>
    <property type="match status" value="1"/>
</dbReference>
<evidence type="ECO:0000256" key="8">
    <source>
        <dbReference type="ARBA" id="ARBA00023098"/>
    </source>
</evidence>
<dbReference type="InterPro" id="IPR017568">
    <property type="entry name" value="3-oxoacyl-ACP_synth-2"/>
</dbReference>
<dbReference type="PANTHER" id="PTHR11712:SF336">
    <property type="entry name" value="3-OXOACYL-[ACYL-CARRIER-PROTEIN] SYNTHASE, MITOCHONDRIAL"/>
    <property type="match status" value="1"/>
</dbReference>
<keyword evidence="5 14" id="KW-0444">Lipid biosynthesis</keyword>
<dbReference type="Proteomes" id="UP001527202">
    <property type="component" value="Unassembled WGS sequence"/>
</dbReference>
<comment type="similarity">
    <text evidence="2 14 15">Belongs to the thiolase-like superfamily. Beta-ketoacyl-ACP synthases family.</text>
</comment>
<evidence type="ECO:0000259" key="16">
    <source>
        <dbReference type="PROSITE" id="PS52004"/>
    </source>
</evidence>
<dbReference type="InterPro" id="IPR016039">
    <property type="entry name" value="Thiolase-like"/>
</dbReference>
<dbReference type="NCBIfam" id="TIGR03150">
    <property type="entry name" value="fabF"/>
    <property type="match status" value="1"/>
</dbReference>
<feature type="domain" description="Ketosynthase family 3 (KS3)" evidence="16">
    <location>
        <begin position="1"/>
        <end position="397"/>
    </location>
</feature>
<keyword evidence="8" id="KW-0443">Lipid metabolism</keyword>
<evidence type="ECO:0000256" key="14">
    <source>
        <dbReference type="PIRNR" id="PIRNR000447"/>
    </source>
</evidence>
<evidence type="ECO:0000256" key="9">
    <source>
        <dbReference type="ARBA" id="ARBA00023160"/>
    </source>
</evidence>
<keyword evidence="18" id="KW-1185">Reference proteome</keyword>
<evidence type="ECO:0000313" key="18">
    <source>
        <dbReference type="Proteomes" id="UP001527202"/>
    </source>
</evidence>
<dbReference type="EC" id="2.3.1.179" evidence="3 14"/>
<evidence type="ECO:0000256" key="15">
    <source>
        <dbReference type="RuleBase" id="RU003694"/>
    </source>
</evidence>
<name>A0ABT4FH02_9BACL</name>
<evidence type="ECO:0000256" key="6">
    <source>
        <dbReference type="ARBA" id="ARBA00022679"/>
    </source>
</evidence>
<dbReference type="InterPro" id="IPR020841">
    <property type="entry name" value="PKS_Beta-ketoAc_synthase_dom"/>
</dbReference>
<dbReference type="InterPro" id="IPR018201">
    <property type="entry name" value="Ketoacyl_synth_AS"/>
</dbReference>
<dbReference type="SMART" id="SM00825">
    <property type="entry name" value="PKS_KS"/>
    <property type="match status" value="1"/>
</dbReference>
<organism evidence="17 18">
    <name type="scientific">Paenibacillus chitinolyticus</name>
    <dbReference type="NCBI Taxonomy" id="79263"/>
    <lineage>
        <taxon>Bacteria</taxon>
        <taxon>Bacillati</taxon>
        <taxon>Bacillota</taxon>
        <taxon>Bacilli</taxon>
        <taxon>Bacillales</taxon>
        <taxon>Paenibacillaceae</taxon>
        <taxon>Paenibacillus</taxon>
    </lineage>
</organism>
<keyword evidence="7" id="KW-0276">Fatty acid metabolism</keyword>
<evidence type="ECO:0000256" key="12">
    <source>
        <dbReference type="ARBA" id="ARBA00047318"/>
    </source>
</evidence>
<gene>
    <name evidence="17" type="primary">fabF</name>
    <name evidence="17" type="ORF">M5X16_18655</name>
</gene>
<evidence type="ECO:0000256" key="7">
    <source>
        <dbReference type="ARBA" id="ARBA00022832"/>
    </source>
</evidence>
<evidence type="ECO:0000256" key="3">
    <source>
        <dbReference type="ARBA" id="ARBA00012356"/>
    </source>
</evidence>
<comment type="function">
    <text evidence="11 14">Involved in the type II fatty acid elongation cycle. Catalyzes the elongation of a wide range of acyl-ACP by the addition of two carbons from malonyl-ACP to an acyl acceptor. Can efficiently catalyze the conversion of palmitoleoyl-ACP (cis-hexadec-9-enoyl-ACP) to cis-vaccenoyl-ACP (cis-octadec-11-enoyl-ACP), an essential step in the thermal regulation of fatty acid composition.</text>
</comment>
<comment type="catalytic activity">
    <reaction evidence="13 14">
        <text>a fatty acyl-[ACP] + malonyl-[ACP] + H(+) = a 3-oxoacyl-[ACP] + holo-[ACP] + CO2</text>
        <dbReference type="Rhea" id="RHEA:22836"/>
        <dbReference type="Rhea" id="RHEA-COMP:9623"/>
        <dbReference type="Rhea" id="RHEA-COMP:9685"/>
        <dbReference type="Rhea" id="RHEA-COMP:9916"/>
        <dbReference type="Rhea" id="RHEA-COMP:14125"/>
        <dbReference type="ChEBI" id="CHEBI:15378"/>
        <dbReference type="ChEBI" id="CHEBI:16526"/>
        <dbReference type="ChEBI" id="CHEBI:64479"/>
        <dbReference type="ChEBI" id="CHEBI:78449"/>
        <dbReference type="ChEBI" id="CHEBI:78776"/>
        <dbReference type="ChEBI" id="CHEBI:138651"/>
    </reaction>
</comment>
<dbReference type="InterPro" id="IPR000794">
    <property type="entry name" value="Beta-ketoacyl_synthase"/>
</dbReference>
<sequence>MSSLGQEVNTFWGNLLAGKSGVSAIESFDVSEYPTRIAASVKDFNPEDYIDKREARKMDRFVQFAVAASINALKSSGLNIQEDTDPERVGVYVGSGIGGLSTWEEQHKILLEKGPKRVSPFFIPMMIANMASGQISMITGAKGPNSTAVTACATGTHSIGDSFKLIQRGDADVMICGGAEATISPTGVAGFCALRAMSTRNDEPEKASRPFDTGRDGFVMGEGAGVLVLESLEHAQKRGAHIYAEVIGYGMSGDAHHMTEPDPDGAARCMIKAIKDAGIAPEDIDYINAHGTSTPVGDKSETSAIKKALGEHAYKVAVSSTKSMTGHLLGAAGGVEAVICGLTLENGIIPPTINLDDQDPECDLDYVPNVPRNSDVQVAMSNSFGFGGHNATIILKKYQA</sequence>
<dbReference type="CDD" id="cd00834">
    <property type="entry name" value="KAS_I_II"/>
    <property type="match status" value="1"/>
</dbReference>
<dbReference type="InterPro" id="IPR014030">
    <property type="entry name" value="Ketoacyl_synth_N"/>
</dbReference>
<comment type="catalytic activity">
    <reaction evidence="12 14">
        <text>(9Z)-hexadecenoyl-[ACP] + malonyl-[ACP] + H(+) = 3-oxo-(11Z)-octadecenoyl-[ACP] + holo-[ACP] + CO2</text>
        <dbReference type="Rhea" id="RHEA:55040"/>
        <dbReference type="Rhea" id="RHEA-COMP:9623"/>
        <dbReference type="Rhea" id="RHEA-COMP:9685"/>
        <dbReference type="Rhea" id="RHEA-COMP:10800"/>
        <dbReference type="Rhea" id="RHEA-COMP:14074"/>
        <dbReference type="ChEBI" id="CHEBI:15378"/>
        <dbReference type="ChEBI" id="CHEBI:16526"/>
        <dbReference type="ChEBI" id="CHEBI:64479"/>
        <dbReference type="ChEBI" id="CHEBI:78449"/>
        <dbReference type="ChEBI" id="CHEBI:83989"/>
        <dbReference type="ChEBI" id="CHEBI:138538"/>
        <dbReference type="EC" id="2.3.1.179"/>
    </reaction>
</comment>
<evidence type="ECO:0000256" key="11">
    <source>
        <dbReference type="ARBA" id="ARBA00024006"/>
    </source>
</evidence>
<dbReference type="PROSITE" id="PS52004">
    <property type="entry name" value="KS3_2"/>
    <property type="match status" value="1"/>
</dbReference>
<keyword evidence="10 14" id="KW-0012">Acyltransferase</keyword>
<dbReference type="RefSeq" id="WP_042232801.1">
    <property type="nucleotide sequence ID" value="NZ_CP026520.1"/>
</dbReference>
<evidence type="ECO:0000256" key="10">
    <source>
        <dbReference type="ARBA" id="ARBA00023315"/>
    </source>
</evidence>